<reference evidence="3" key="1">
    <citation type="submission" date="2021-02" db="EMBL/GenBank/DDBJ databases">
        <authorList>
            <person name="Nowell W R."/>
        </authorList>
    </citation>
    <scope>NUCLEOTIDE SEQUENCE</scope>
</reference>
<evidence type="ECO:0000259" key="1">
    <source>
        <dbReference type="Pfam" id="PF13407"/>
    </source>
</evidence>
<comment type="caution">
    <text evidence="3">The sequence shown here is derived from an EMBL/GenBank/DDBJ whole genome shotgun (WGS) entry which is preliminary data.</text>
</comment>
<dbReference type="Proteomes" id="UP000682733">
    <property type="component" value="Unassembled WGS sequence"/>
</dbReference>
<evidence type="ECO:0000313" key="4">
    <source>
        <dbReference type="Proteomes" id="UP000682733"/>
    </source>
</evidence>
<dbReference type="Gene3D" id="3.40.50.2300">
    <property type="match status" value="1"/>
</dbReference>
<gene>
    <name evidence="2" type="ORF">OVA965_LOCUS6511</name>
    <name evidence="3" type="ORF">TMI583_LOCUS6507</name>
</gene>
<dbReference type="EMBL" id="CAJOBA010001970">
    <property type="protein sequence ID" value="CAF3623208.1"/>
    <property type="molecule type" value="Genomic_DNA"/>
</dbReference>
<accession>A0A8S2HCD6</accession>
<organism evidence="3 4">
    <name type="scientific">Didymodactylos carnosus</name>
    <dbReference type="NCBI Taxonomy" id="1234261"/>
    <lineage>
        <taxon>Eukaryota</taxon>
        <taxon>Metazoa</taxon>
        <taxon>Spiralia</taxon>
        <taxon>Gnathifera</taxon>
        <taxon>Rotifera</taxon>
        <taxon>Eurotatoria</taxon>
        <taxon>Bdelloidea</taxon>
        <taxon>Philodinida</taxon>
        <taxon>Philodinidae</taxon>
        <taxon>Didymodactylos</taxon>
    </lineage>
</organism>
<evidence type="ECO:0000313" key="2">
    <source>
        <dbReference type="EMBL" id="CAF0838318.1"/>
    </source>
</evidence>
<sequence>MLIAVGAVLAPNDGMADAAITALVDKGGMNNIRDNIFITGQDAIKLGTDHIIDGAQKMTVYKPDSVAGRIAVLMARTLIEQPDILPSDMEKAVAGIRDELIEASGILDLEFKMDTEQYRPFVNGKPVNTLLVTPVSITKQNVSLVPGAVSSKK</sequence>
<dbReference type="EMBL" id="CAJNOK010001970">
    <property type="protein sequence ID" value="CAF0838318.1"/>
    <property type="molecule type" value="Genomic_DNA"/>
</dbReference>
<dbReference type="InterPro" id="IPR028082">
    <property type="entry name" value="Peripla_BP_I"/>
</dbReference>
<proteinExistence type="predicted"/>
<evidence type="ECO:0000313" key="3">
    <source>
        <dbReference type="EMBL" id="CAF3623208.1"/>
    </source>
</evidence>
<protein>
    <recommendedName>
        <fullName evidence="1">Periplasmic binding protein domain-containing protein</fullName>
    </recommendedName>
</protein>
<dbReference type="AlphaFoldDB" id="A0A8S2HCD6"/>
<dbReference type="Proteomes" id="UP000677228">
    <property type="component" value="Unassembled WGS sequence"/>
</dbReference>
<name>A0A8S2HCD6_9BILA</name>
<dbReference type="InterPro" id="IPR025997">
    <property type="entry name" value="SBP_2_dom"/>
</dbReference>
<dbReference type="SUPFAM" id="SSF53822">
    <property type="entry name" value="Periplasmic binding protein-like I"/>
    <property type="match status" value="1"/>
</dbReference>
<dbReference type="Pfam" id="PF13407">
    <property type="entry name" value="Peripla_BP_4"/>
    <property type="match status" value="1"/>
</dbReference>
<feature type="domain" description="Periplasmic binding protein" evidence="1">
    <location>
        <begin position="5"/>
        <end position="80"/>
    </location>
</feature>